<dbReference type="InterPro" id="IPR002347">
    <property type="entry name" value="SDR_fam"/>
</dbReference>
<evidence type="ECO:0008006" key="4">
    <source>
        <dbReference type="Google" id="ProtNLM"/>
    </source>
</evidence>
<comment type="caution">
    <text evidence="2">The sequence shown here is derived from an EMBL/GenBank/DDBJ whole genome shotgun (WGS) entry which is preliminary data.</text>
</comment>
<evidence type="ECO:0000313" key="3">
    <source>
        <dbReference type="Proteomes" id="UP000076335"/>
    </source>
</evidence>
<dbReference type="GO" id="GO:0016616">
    <property type="term" value="F:oxidoreductase activity, acting on the CH-OH group of donors, NAD or NADP as acceptor"/>
    <property type="evidence" value="ECO:0007669"/>
    <property type="project" value="TreeGrafter"/>
</dbReference>
<evidence type="ECO:0000256" key="1">
    <source>
        <dbReference type="ARBA" id="ARBA00006484"/>
    </source>
</evidence>
<evidence type="ECO:0000313" key="2">
    <source>
        <dbReference type="EMBL" id="KZB62111.1"/>
    </source>
</evidence>
<reference evidence="2 3" key="1">
    <citation type="submission" date="2015-12" db="EMBL/GenBank/DDBJ databases">
        <title>Genome sequence of Thalassospira lucentensis MCCC 1A02072.</title>
        <authorList>
            <person name="Lu L."/>
            <person name="Lai Q."/>
            <person name="Shao Z."/>
            <person name="Qian P."/>
        </authorList>
    </citation>
    <scope>NUCLEOTIDE SEQUENCE [LARGE SCALE GENOMIC DNA]</scope>
    <source>
        <strain evidence="2 3">MCCC 1A02072</strain>
    </source>
</reference>
<name>A0A154L2P7_9PROT</name>
<dbReference type="FunFam" id="3.40.50.720:FF:000084">
    <property type="entry name" value="Short-chain dehydrogenase reductase"/>
    <property type="match status" value="1"/>
</dbReference>
<dbReference type="RefSeq" id="WP_062952690.1">
    <property type="nucleotide sequence ID" value="NZ_LPVY01000021.1"/>
</dbReference>
<dbReference type="PANTHER" id="PTHR42760">
    <property type="entry name" value="SHORT-CHAIN DEHYDROGENASES/REDUCTASES FAMILY MEMBER"/>
    <property type="match status" value="1"/>
</dbReference>
<dbReference type="PROSITE" id="PS00061">
    <property type="entry name" value="ADH_SHORT"/>
    <property type="match status" value="1"/>
</dbReference>
<dbReference type="Proteomes" id="UP000076335">
    <property type="component" value="Unassembled WGS sequence"/>
</dbReference>
<comment type="similarity">
    <text evidence="1">Belongs to the short-chain dehydrogenases/reductases (SDR) family.</text>
</comment>
<sequence>MDQRLLGKTVLVFGGGCCAPGWGNGKATSVLLARAGAKVAVVDINKIAADETASLIEEEGGEVIALTADITKRDQVDIAVSTARGSLGEIDVLVNNVGMVIGGGLERLDVEDWHSAFKTNVTGFFHSCQAVMPAMRKRKSGSVINIGSVSGARQMGIDYPAYAAAKAAVAQFTKSLAVEYAPHHVRVNAVVPGLIHTPLVEASLARLYDGAEINRILETRNAQVPMGHMGDAWDVAEAVLYLASDGAKYVTGIELVVDGGLSCTTR</sequence>
<dbReference type="PRINTS" id="PR00080">
    <property type="entry name" value="SDRFAMILY"/>
</dbReference>
<protein>
    <recommendedName>
        <fullName evidence="4">3-oxoacyl-ACP reductase</fullName>
    </recommendedName>
</protein>
<dbReference type="PRINTS" id="PR00081">
    <property type="entry name" value="GDHRDH"/>
</dbReference>
<dbReference type="Pfam" id="PF13561">
    <property type="entry name" value="adh_short_C2"/>
    <property type="match status" value="1"/>
</dbReference>
<proteinExistence type="inferred from homology"/>
<dbReference type="EMBL" id="LPVY01000021">
    <property type="protein sequence ID" value="KZB62111.1"/>
    <property type="molecule type" value="Genomic_DNA"/>
</dbReference>
<dbReference type="InterPro" id="IPR020904">
    <property type="entry name" value="Sc_DH/Rdtase_CS"/>
</dbReference>
<dbReference type="AlphaFoldDB" id="A0A154L2P7"/>
<dbReference type="InterPro" id="IPR036291">
    <property type="entry name" value="NAD(P)-bd_dom_sf"/>
</dbReference>
<accession>A0A154L2P7</accession>
<gene>
    <name evidence="2" type="ORF">AUP42_03895</name>
</gene>
<dbReference type="OrthoDB" id="9804774at2"/>
<dbReference type="SUPFAM" id="SSF51735">
    <property type="entry name" value="NAD(P)-binding Rossmann-fold domains"/>
    <property type="match status" value="1"/>
</dbReference>
<dbReference type="Gene3D" id="3.40.50.720">
    <property type="entry name" value="NAD(P)-binding Rossmann-like Domain"/>
    <property type="match status" value="1"/>
</dbReference>
<organism evidence="2 3">
    <name type="scientific">Thalassospira lucentensis</name>
    <dbReference type="NCBI Taxonomy" id="168935"/>
    <lineage>
        <taxon>Bacteria</taxon>
        <taxon>Pseudomonadati</taxon>
        <taxon>Pseudomonadota</taxon>
        <taxon>Alphaproteobacteria</taxon>
        <taxon>Rhodospirillales</taxon>
        <taxon>Thalassospiraceae</taxon>
        <taxon>Thalassospira</taxon>
    </lineage>
</organism>